<keyword evidence="3" id="KW-0812">Transmembrane</keyword>
<feature type="transmembrane region" description="Helical" evidence="3">
    <location>
        <begin position="51"/>
        <end position="71"/>
    </location>
</feature>
<accession>A0AAW1R3W1</accession>
<dbReference type="Proteomes" id="UP001489004">
    <property type="component" value="Unassembled WGS sequence"/>
</dbReference>
<evidence type="ECO:0000313" key="5">
    <source>
        <dbReference type="Proteomes" id="UP001489004"/>
    </source>
</evidence>
<proteinExistence type="inferred from homology"/>
<organism evidence="4 5">
    <name type="scientific">[Myrmecia] bisecta</name>
    <dbReference type="NCBI Taxonomy" id="41462"/>
    <lineage>
        <taxon>Eukaryota</taxon>
        <taxon>Viridiplantae</taxon>
        <taxon>Chlorophyta</taxon>
        <taxon>core chlorophytes</taxon>
        <taxon>Trebouxiophyceae</taxon>
        <taxon>Trebouxiales</taxon>
        <taxon>Trebouxiaceae</taxon>
        <taxon>Myrmecia</taxon>
    </lineage>
</organism>
<feature type="transmembrane region" description="Helical" evidence="3">
    <location>
        <begin position="12"/>
        <end position="31"/>
    </location>
</feature>
<evidence type="ECO:0000256" key="2">
    <source>
        <dbReference type="ARBA" id="ARBA00023002"/>
    </source>
</evidence>
<protein>
    <submittedName>
        <fullName evidence="4">Uncharacterized protein</fullName>
    </submittedName>
</protein>
<evidence type="ECO:0000256" key="1">
    <source>
        <dbReference type="ARBA" id="ARBA00006484"/>
    </source>
</evidence>
<dbReference type="InterPro" id="IPR036291">
    <property type="entry name" value="NAD(P)-bd_dom_sf"/>
</dbReference>
<comment type="similarity">
    <text evidence="1">Belongs to the short-chain dehydrogenases/reductases (SDR) family.</text>
</comment>
<dbReference type="PANTHER" id="PTHR24320">
    <property type="entry name" value="RETINOL DEHYDROGENASE"/>
    <property type="match status" value="1"/>
</dbReference>
<dbReference type="SUPFAM" id="SSF51735">
    <property type="entry name" value="NAD(P)-binding Rossmann-fold domains"/>
    <property type="match status" value="1"/>
</dbReference>
<keyword evidence="5" id="KW-1185">Reference proteome</keyword>
<evidence type="ECO:0000256" key="3">
    <source>
        <dbReference type="SAM" id="Phobius"/>
    </source>
</evidence>
<sequence length="523" mass="55967">MLGLLWLVCGRTDVMVQCVAFVALEVFYAGLHIKPLLPLLQPVALPDTAFMRSFTAPAFFAGEVALFWLLARASPLKDVLPPAVFGVHAGFHVLYTLLSAVAPAWAIAQNNQRIQNGWNMRTWPCAWAVLLNLLNFGDFALHALYTALLTVALLKQPQVPSPGHPLATMAACCGALAAGMMLYVAASQAQGALPTPHQRGSALHREAPSSLPCLEGRTVLVTGGSGGIGHELARMLYLQGAQVVITSPSHERAVAACHSITSDTSASQSMHTGSVTPMQLDLSCPSSIQGFARGFQARFGRLHVLVHNAATSNWWPYRETEEGVELNMAVNHLGPFRLTQLLLPLMARSADNGAPPGRIVVVTSTAYQWSRATGVDLAALSGSASAREGYTPWRAYGESKLANILFARDLARRLPPANIDVVAIHPGIAPSGLQRHMGIPGTLLNLATSVLGCSTSKAASHILNAACSDALAGRRFVYLERSNEGRLSKLAMSDEQARALWEASKRLSCVPGKEQRREAIKAC</sequence>
<feature type="transmembrane region" description="Helical" evidence="3">
    <location>
        <begin position="83"/>
        <end position="107"/>
    </location>
</feature>
<keyword evidence="3" id="KW-1133">Transmembrane helix</keyword>
<dbReference type="Pfam" id="PF00106">
    <property type="entry name" value="adh_short"/>
    <property type="match status" value="1"/>
</dbReference>
<dbReference type="Gene3D" id="3.40.50.720">
    <property type="entry name" value="NAD(P)-binding Rossmann-like Domain"/>
    <property type="match status" value="1"/>
</dbReference>
<dbReference type="InterPro" id="IPR002347">
    <property type="entry name" value="SDR_fam"/>
</dbReference>
<reference evidence="4 5" key="1">
    <citation type="journal article" date="2024" name="Nat. Commun.">
        <title>Phylogenomics reveals the evolutionary origins of lichenization in chlorophyte algae.</title>
        <authorList>
            <person name="Puginier C."/>
            <person name="Libourel C."/>
            <person name="Otte J."/>
            <person name="Skaloud P."/>
            <person name="Haon M."/>
            <person name="Grisel S."/>
            <person name="Petersen M."/>
            <person name="Berrin J.G."/>
            <person name="Delaux P.M."/>
            <person name="Dal Grande F."/>
            <person name="Keller J."/>
        </authorList>
    </citation>
    <scope>NUCLEOTIDE SEQUENCE [LARGE SCALE GENOMIC DNA]</scope>
    <source>
        <strain evidence="4 5">SAG 2043</strain>
    </source>
</reference>
<dbReference type="PANTHER" id="PTHR24320:SF148">
    <property type="entry name" value="NAD(P)-BINDING ROSSMANN-FOLD SUPERFAMILY PROTEIN"/>
    <property type="match status" value="1"/>
</dbReference>
<keyword evidence="3" id="KW-0472">Membrane</keyword>
<dbReference type="AlphaFoldDB" id="A0AAW1R3W1"/>
<gene>
    <name evidence="4" type="ORF">WJX72_000062</name>
</gene>
<dbReference type="PRINTS" id="PR00081">
    <property type="entry name" value="GDHRDH"/>
</dbReference>
<feature type="transmembrane region" description="Helical" evidence="3">
    <location>
        <begin position="166"/>
        <end position="186"/>
    </location>
</feature>
<dbReference type="EMBL" id="JALJOR010000001">
    <property type="protein sequence ID" value="KAK9828451.1"/>
    <property type="molecule type" value="Genomic_DNA"/>
</dbReference>
<keyword evidence="2" id="KW-0560">Oxidoreductase</keyword>
<name>A0AAW1R3W1_9CHLO</name>
<evidence type="ECO:0000313" key="4">
    <source>
        <dbReference type="EMBL" id="KAK9828451.1"/>
    </source>
</evidence>
<comment type="caution">
    <text evidence="4">The sequence shown here is derived from an EMBL/GenBank/DDBJ whole genome shotgun (WGS) entry which is preliminary data.</text>
</comment>
<feature type="transmembrane region" description="Helical" evidence="3">
    <location>
        <begin position="127"/>
        <end position="154"/>
    </location>
</feature>
<dbReference type="GO" id="GO:0016491">
    <property type="term" value="F:oxidoreductase activity"/>
    <property type="evidence" value="ECO:0007669"/>
    <property type="project" value="UniProtKB-KW"/>
</dbReference>